<comment type="caution">
    <text evidence="1">The sequence shown here is derived from an EMBL/GenBank/DDBJ whole genome shotgun (WGS) entry which is preliminary data.</text>
</comment>
<evidence type="ECO:0000313" key="2">
    <source>
        <dbReference type="Proteomes" id="UP001215712"/>
    </source>
</evidence>
<gene>
    <name evidence="1" type="ORF">N7493_005448</name>
</gene>
<accession>A0AAD6HMY5</accession>
<name>A0AAD6HMY5_9EURO</name>
<proteinExistence type="predicted"/>
<evidence type="ECO:0000313" key="1">
    <source>
        <dbReference type="EMBL" id="KAJ5727628.1"/>
    </source>
</evidence>
<reference evidence="1" key="2">
    <citation type="submission" date="2023-01" db="EMBL/GenBank/DDBJ databases">
        <authorList>
            <person name="Petersen C."/>
        </authorList>
    </citation>
    <scope>NUCLEOTIDE SEQUENCE</scope>
    <source>
        <strain evidence="1">IBT 17514</strain>
    </source>
</reference>
<reference evidence="1" key="1">
    <citation type="journal article" date="2023" name="IMA Fungus">
        <title>Comparative genomic study of the Penicillium genus elucidates a diverse pangenome and 15 lateral gene transfer events.</title>
        <authorList>
            <person name="Petersen C."/>
            <person name="Sorensen T."/>
            <person name="Nielsen M.R."/>
            <person name="Sondergaard T.E."/>
            <person name="Sorensen J.L."/>
            <person name="Fitzpatrick D.A."/>
            <person name="Frisvad J.C."/>
            <person name="Nielsen K.L."/>
        </authorList>
    </citation>
    <scope>NUCLEOTIDE SEQUENCE</scope>
    <source>
        <strain evidence="1">IBT 17514</strain>
    </source>
</reference>
<sequence length="275" mass="31004">MDSHEELQAQMFPSSSTALRPREIWFRLSSIDLNPWRPQNSWPLFQCLLISNPLLLRMNGDRIDDYSSVSGYFGPRAFWAWIITCISAIFPTAGPALSELIWGNPHPLPDAECDISKIPPIPRLEPVSDHNQSVRRLGNTVRGDDKLSNGHNDLIDDRKLGTVRAVLEFLFRRSPDTPTSLPMGEFLSAMAKSYPEARSLGPLYCGADSLGNRAELVLNMMPSILKQFSGQHRGFVEYSLLREQDLDAGLERGTLWPWQVNDSLKTSPLSSFCFR</sequence>
<dbReference type="EMBL" id="JAQJAN010000006">
    <property type="protein sequence ID" value="KAJ5727628.1"/>
    <property type="molecule type" value="Genomic_DNA"/>
</dbReference>
<keyword evidence="2" id="KW-1185">Reference proteome</keyword>
<dbReference type="AlphaFoldDB" id="A0AAD6HMY5"/>
<dbReference type="Proteomes" id="UP001215712">
    <property type="component" value="Unassembled WGS sequence"/>
</dbReference>
<organism evidence="1 2">
    <name type="scientific">Penicillium malachiteum</name>
    <dbReference type="NCBI Taxonomy" id="1324776"/>
    <lineage>
        <taxon>Eukaryota</taxon>
        <taxon>Fungi</taxon>
        <taxon>Dikarya</taxon>
        <taxon>Ascomycota</taxon>
        <taxon>Pezizomycotina</taxon>
        <taxon>Eurotiomycetes</taxon>
        <taxon>Eurotiomycetidae</taxon>
        <taxon>Eurotiales</taxon>
        <taxon>Aspergillaceae</taxon>
        <taxon>Penicillium</taxon>
    </lineage>
</organism>
<protein>
    <submittedName>
        <fullName evidence="1">Uncharacterized protein</fullName>
    </submittedName>
</protein>